<dbReference type="InterPro" id="IPR013106">
    <property type="entry name" value="Ig_V-set"/>
</dbReference>
<protein>
    <submittedName>
        <fullName evidence="5">Uncharacterized protein LOC113080564</fullName>
    </submittedName>
</protein>
<proteinExistence type="predicted"/>
<keyword evidence="2" id="KW-0732">Signal</keyword>
<accession>A0A6P6NK80</accession>
<keyword evidence="1" id="KW-1133">Transmembrane helix</keyword>
<feature type="transmembrane region" description="Helical" evidence="1">
    <location>
        <begin position="231"/>
        <end position="252"/>
    </location>
</feature>
<dbReference type="PANTHER" id="PTHR21063:SF4">
    <property type="entry name" value="CD48 ANTIGEN-RELATED"/>
    <property type="match status" value="1"/>
</dbReference>
<dbReference type="OrthoDB" id="8901801at2759"/>
<feature type="chain" id="PRO_5028340250" evidence="2">
    <location>
        <begin position="19"/>
        <end position="421"/>
    </location>
</feature>
<evidence type="ECO:0000313" key="4">
    <source>
        <dbReference type="Proteomes" id="UP000515129"/>
    </source>
</evidence>
<gene>
    <name evidence="5" type="primary">LOC113080564</name>
</gene>
<evidence type="ECO:0000259" key="3">
    <source>
        <dbReference type="PROSITE" id="PS50835"/>
    </source>
</evidence>
<dbReference type="RefSeq" id="XP_026108511.1">
    <property type="nucleotide sequence ID" value="XM_026252726.1"/>
</dbReference>
<keyword evidence="1" id="KW-0472">Membrane</keyword>
<feature type="domain" description="Ig-like" evidence="3">
    <location>
        <begin position="134"/>
        <end position="215"/>
    </location>
</feature>
<dbReference type="AlphaFoldDB" id="A0A6P6NK80"/>
<dbReference type="KEGG" id="caua:113080564"/>
<dbReference type="InterPro" id="IPR013783">
    <property type="entry name" value="Ig-like_fold"/>
</dbReference>
<evidence type="ECO:0000313" key="5">
    <source>
        <dbReference type="RefSeq" id="XP_026108511.1"/>
    </source>
</evidence>
<dbReference type="Pfam" id="PF07686">
    <property type="entry name" value="V-set"/>
    <property type="match status" value="1"/>
</dbReference>
<keyword evidence="4" id="KW-1185">Reference proteome</keyword>
<keyword evidence="1" id="KW-0812">Transmembrane</keyword>
<reference evidence="5" key="1">
    <citation type="submission" date="2025-08" db="UniProtKB">
        <authorList>
            <consortium name="RefSeq"/>
        </authorList>
    </citation>
    <scope>IDENTIFICATION</scope>
    <source>
        <strain evidence="5">Wakin</strain>
        <tissue evidence="5">Muscle</tissue>
    </source>
</reference>
<dbReference type="PROSITE" id="PS50835">
    <property type="entry name" value="IG_LIKE"/>
    <property type="match status" value="1"/>
</dbReference>
<dbReference type="InterPro" id="IPR036179">
    <property type="entry name" value="Ig-like_dom_sf"/>
</dbReference>
<feature type="signal peptide" evidence="2">
    <location>
        <begin position="1"/>
        <end position="18"/>
    </location>
</feature>
<dbReference type="SUPFAM" id="SSF48726">
    <property type="entry name" value="Immunoglobulin"/>
    <property type="match status" value="3"/>
</dbReference>
<evidence type="ECO:0000256" key="1">
    <source>
        <dbReference type="SAM" id="Phobius"/>
    </source>
</evidence>
<dbReference type="PANTHER" id="PTHR21063">
    <property type="entry name" value="LFA-3"/>
    <property type="match status" value="1"/>
</dbReference>
<dbReference type="InterPro" id="IPR007110">
    <property type="entry name" value="Ig-like_dom"/>
</dbReference>
<dbReference type="Gene3D" id="2.60.40.10">
    <property type="entry name" value="Immunoglobulins"/>
    <property type="match status" value="3"/>
</dbReference>
<evidence type="ECO:0000256" key="2">
    <source>
        <dbReference type="SAM" id="SignalP"/>
    </source>
</evidence>
<organism evidence="4 5">
    <name type="scientific">Carassius auratus</name>
    <name type="common">Goldfish</name>
    <dbReference type="NCBI Taxonomy" id="7957"/>
    <lineage>
        <taxon>Eukaryota</taxon>
        <taxon>Metazoa</taxon>
        <taxon>Chordata</taxon>
        <taxon>Craniata</taxon>
        <taxon>Vertebrata</taxon>
        <taxon>Euteleostomi</taxon>
        <taxon>Actinopterygii</taxon>
        <taxon>Neopterygii</taxon>
        <taxon>Teleostei</taxon>
        <taxon>Ostariophysi</taxon>
        <taxon>Cypriniformes</taxon>
        <taxon>Cyprinidae</taxon>
        <taxon>Cyprininae</taxon>
        <taxon>Carassius</taxon>
    </lineage>
</organism>
<dbReference type="GeneID" id="113080564"/>
<sequence>METFVVFFILLLVDDVFSFVVEIQSVSAMEGDSVTLYTDVTEIQKADLILWTFGSDSTRIAQINRISNKISLYEDVLDGRFRDRLKLDDQTGSLTITDITTEHTGVYGFLQIFDGNEVTPKKFSIAVSAFLPVPVISRNCSSSSSSFCSLVCSVVNVGHVTLSWYKGNSLLSSISVSDLSISLSLPLEVEYQDKNSYSCVLNNPISNQTQHLDITQLCHTCPAPGLSRAHVALVCAGALAVVAVLCGIYYYCQHKTPTQEVEDKPNAELIKLNKANGEMSIDSKNGVFLKEDDVTLVQMSEDHSVKLNTHLTQTQETDIIWWKFVDSKDANSAKFVIIARLNKTNNEEYLCNEEMFKDKLKLDYSTGSLTISSITPEHYGYYNLQIIRKGAMVVRTFSFVAHDLMRRERTLSSFQRRQTCP</sequence>
<dbReference type="FunFam" id="2.60.40.10:FF:002431">
    <property type="entry name" value="Si:ch211-222k6.3"/>
    <property type="match status" value="1"/>
</dbReference>
<dbReference type="Proteomes" id="UP000515129">
    <property type="component" value="Unplaced"/>
</dbReference>
<name>A0A6P6NK80_CARAU</name>